<dbReference type="AlphaFoldDB" id="A0A3M6UQT6"/>
<dbReference type="EMBL" id="RCHS01000927">
    <property type="protein sequence ID" value="RMX56083.1"/>
    <property type="molecule type" value="Genomic_DNA"/>
</dbReference>
<gene>
    <name evidence="1" type="ORF">pdam_00010385</name>
</gene>
<proteinExistence type="predicted"/>
<protein>
    <submittedName>
        <fullName evidence="1">Uncharacterized protein</fullName>
    </submittedName>
</protein>
<name>A0A3M6UQT6_POCDA</name>
<evidence type="ECO:0000313" key="2">
    <source>
        <dbReference type="Proteomes" id="UP000275408"/>
    </source>
</evidence>
<dbReference type="Proteomes" id="UP000275408">
    <property type="component" value="Unassembled WGS sequence"/>
</dbReference>
<organism evidence="1 2">
    <name type="scientific">Pocillopora damicornis</name>
    <name type="common">Cauliflower coral</name>
    <name type="synonym">Millepora damicornis</name>
    <dbReference type="NCBI Taxonomy" id="46731"/>
    <lineage>
        <taxon>Eukaryota</taxon>
        <taxon>Metazoa</taxon>
        <taxon>Cnidaria</taxon>
        <taxon>Anthozoa</taxon>
        <taxon>Hexacorallia</taxon>
        <taxon>Scleractinia</taxon>
        <taxon>Astrocoeniina</taxon>
        <taxon>Pocilloporidae</taxon>
        <taxon>Pocillopora</taxon>
    </lineage>
</organism>
<sequence>MFTATCVTFPVVSKHVQLSAFKILNLVHYLLSYIKPGRFFGIQDRAYLKARIWEFKYCAGMKVILEAKLSIYQKSSMAYKVTWFKTTASTEMLNGVEKPPASLRIIPIRCS</sequence>
<comment type="caution">
    <text evidence="1">The sequence shown here is derived from an EMBL/GenBank/DDBJ whole genome shotgun (WGS) entry which is preliminary data.</text>
</comment>
<reference evidence="1 2" key="1">
    <citation type="journal article" date="2018" name="Sci. Rep.">
        <title>Comparative analysis of the Pocillopora damicornis genome highlights role of immune system in coral evolution.</title>
        <authorList>
            <person name="Cunning R."/>
            <person name="Bay R.A."/>
            <person name="Gillette P."/>
            <person name="Baker A.C."/>
            <person name="Traylor-Knowles N."/>
        </authorList>
    </citation>
    <scope>NUCLEOTIDE SEQUENCE [LARGE SCALE GENOMIC DNA]</scope>
    <source>
        <strain evidence="1">RSMAS</strain>
        <tissue evidence="1">Whole animal</tissue>
    </source>
</reference>
<keyword evidence="2" id="KW-1185">Reference proteome</keyword>
<evidence type="ECO:0000313" key="1">
    <source>
        <dbReference type="EMBL" id="RMX56083.1"/>
    </source>
</evidence>
<accession>A0A3M6UQT6</accession>